<evidence type="ECO:0000256" key="1">
    <source>
        <dbReference type="ARBA" id="ARBA00007837"/>
    </source>
</evidence>
<sequence length="171" mass="18586">MRTLDGVGSTPLAGVGTARWYRPDEALTLPERPDSEADTEVDAEAVDPTVERERFDAARDAARDGIRLARERAMERVGEEEAAVFEAHEAFLDDPGLVDDIEGAIDAGTLAEHAVHDRFDEAIGQFEGMEGKMAERADDLRDVRDRLLRALLDAATVDLSALPSGTVLLAE</sequence>
<feature type="domain" description="Phosphotransferase system enzyme I N-terminal" evidence="4">
    <location>
        <begin position="6"/>
        <end position="136"/>
    </location>
</feature>
<dbReference type="GO" id="GO:0016740">
    <property type="term" value="F:transferase activity"/>
    <property type="evidence" value="ECO:0007669"/>
    <property type="project" value="UniProtKB-KW"/>
</dbReference>
<evidence type="ECO:0000259" key="4">
    <source>
        <dbReference type="Pfam" id="PF05524"/>
    </source>
</evidence>
<dbReference type="EMBL" id="JBHSWW010000278">
    <property type="protein sequence ID" value="MFC6754484.1"/>
    <property type="molecule type" value="Genomic_DNA"/>
</dbReference>
<keyword evidence="6" id="KW-1185">Reference proteome</keyword>
<feature type="non-terminal residue" evidence="5">
    <location>
        <position position="171"/>
    </location>
</feature>
<dbReference type="InterPro" id="IPR008731">
    <property type="entry name" value="PTS_EIN"/>
</dbReference>
<accession>A0ABD5SCE6</accession>
<dbReference type="Proteomes" id="UP001596442">
    <property type="component" value="Unassembled WGS sequence"/>
</dbReference>
<protein>
    <submittedName>
        <fullName evidence="5">Phosphoenolpyruvate-utilizing N-terminal domain-containing protein</fullName>
    </submittedName>
</protein>
<keyword evidence="2" id="KW-0808">Transferase</keyword>
<name>A0ABD5SCE6_9EURY</name>
<dbReference type="PANTHER" id="PTHR46244:SF3">
    <property type="entry name" value="PHOSPHOENOLPYRUVATE-PROTEIN PHOSPHOTRANSFERASE"/>
    <property type="match status" value="1"/>
</dbReference>
<evidence type="ECO:0000256" key="3">
    <source>
        <dbReference type="SAM" id="MobiDB-lite"/>
    </source>
</evidence>
<reference evidence="5 6" key="1">
    <citation type="journal article" date="2019" name="Int. J. Syst. Evol. Microbiol.">
        <title>The Global Catalogue of Microorganisms (GCM) 10K type strain sequencing project: providing services to taxonomists for standard genome sequencing and annotation.</title>
        <authorList>
            <consortium name="The Broad Institute Genomics Platform"/>
            <consortium name="The Broad Institute Genome Sequencing Center for Infectious Disease"/>
            <person name="Wu L."/>
            <person name="Ma J."/>
        </authorList>
    </citation>
    <scope>NUCLEOTIDE SEQUENCE [LARGE SCALE GENOMIC DNA]</scope>
    <source>
        <strain evidence="5 6">CGMCC 1.3239</strain>
    </source>
</reference>
<gene>
    <name evidence="5" type="ORF">ACFQEU_13585</name>
</gene>
<evidence type="ECO:0000313" key="6">
    <source>
        <dbReference type="Proteomes" id="UP001596442"/>
    </source>
</evidence>
<dbReference type="SUPFAM" id="SSF47831">
    <property type="entry name" value="Enzyme I of the PEP:sugar phosphotransferase system HPr-binding (sub)domain"/>
    <property type="match status" value="1"/>
</dbReference>
<dbReference type="RefSeq" id="WP_379783015.1">
    <property type="nucleotide sequence ID" value="NZ_JBHSWW010000278.1"/>
</dbReference>
<dbReference type="PANTHER" id="PTHR46244">
    <property type="entry name" value="PHOSPHOENOLPYRUVATE-PROTEIN PHOSPHOTRANSFERASE"/>
    <property type="match status" value="1"/>
</dbReference>
<dbReference type="InterPro" id="IPR036618">
    <property type="entry name" value="PtsI_HPr-bd_sf"/>
</dbReference>
<dbReference type="Gene3D" id="3.50.30.10">
    <property type="entry name" value="Phosphohistidine domain"/>
    <property type="match status" value="1"/>
</dbReference>
<evidence type="ECO:0000256" key="2">
    <source>
        <dbReference type="ARBA" id="ARBA00022679"/>
    </source>
</evidence>
<feature type="region of interest" description="Disordered" evidence="3">
    <location>
        <begin position="24"/>
        <end position="43"/>
    </location>
</feature>
<evidence type="ECO:0000313" key="5">
    <source>
        <dbReference type="EMBL" id="MFC6754484.1"/>
    </source>
</evidence>
<dbReference type="AlphaFoldDB" id="A0ABD5SCE6"/>
<organism evidence="5 6">
    <name type="scientific">Halorubrum tibetense</name>
    <dbReference type="NCBI Taxonomy" id="175631"/>
    <lineage>
        <taxon>Archaea</taxon>
        <taxon>Methanobacteriati</taxon>
        <taxon>Methanobacteriota</taxon>
        <taxon>Stenosarchaea group</taxon>
        <taxon>Halobacteria</taxon>
        <taxon>Halobacteriales</taxon>
        <taxon>Haloferacaceae</taxon>
        <taxon>Halorubrum</taxon>
    </lineage>
</organism>
<dbReference type="InterPro" id="IPR050499">
    <property type="entry name" value="PEP-utilizing_PTS_enzyme"/>
</dbReference>
<comment type="caution">
    <text evidence="5">The sequence shown here is derived from an EMBL/GenBank/DDBJ whole genome shotgun (WGS) entry which is preliminary data.</text>
</comment>
<dbReference type="Pfam" id="PF05524">
    <property type="entry name" value="PEP-utilisers_N"/>
    <property type="match status" value="1"/>
</dbReference>
<comment type="similarity">
    <text evidence="1">Belongs to the PEP-utilizing enzyme family.</text>
</comment>
<proteinExistence type="inferred from homology"/>
<feature type="compositionally biased region" description="Basic and acidic residues" evidence="3">
    <location>
        <begin position="24"/>
        <end position="35"/>
    </location>
</feature>
<dbReference type="Gene3D" id="1.10.274.10">
    <property type="entry name" value="PtsI, HPr-binding domain"/>
    <property type="match status" value="1"/>
</dbReference>